<dbReference type="PANTHER" id="PTHR35864">
    <property type="entry name" value="ZINC METALLOPROTEASE MJ0611-RELATED"/>
    <property type="match status" value="1"/>
</dbReference>
<comment type="similarity">
    <text evidence="3">Belongs to the peptidase M50B family.</text>
</comment>
<keyword evidence="12 13" id="KW-0472">Membrane</keyword>
<dbReference type="Proteomes" id="UP000676325">
    <property type="component" value="Unassembled WGS sequence"/>
</dbReference>
<evidence type="ECO:0000256" key="8">
    <source>
        <dbReference type="ARBA" id="ARBA00022801"/>
    </source>
</evidence>
<dbReference type="PANTHER" id="PTHR35864:SF1">
    <property type="entry name" value="ZINC METALLOPROTEASE YWHC-RELATED"/>
    <property type="match status" value="1"/>
</dbReference>
<name>A0A941EF33_9ACTN</name>
<dbReference type="InterPro" id="IPR052348">
    <property type="entry name" value="Metallopeptidase_M50B"/>
</dbReference>
<dbReference type="GO" id="GO:0046872">
    <property type="term" value="F:metal ion binding"/>
    <property type="evidence" value="ECO:0007669"/>
    <property type="project" value="UniProtKB-KW"/>
</dbReference>
<dbReference type="GO" id="GO:0006508">
    <property type="term" value="P:proteolysis"/>
    <property type="evidence" value="ECO:0007669"/>
    <property type="project" value="UniProtKB-KW"/>
</dbReference>
<feature type="transmembrane region" description="Helical" evidence="13">
    <location>
        <begin position="234"/>
        <end position="252"/>
    </location>
</feature>
<keyword evidence="16" id="KW-1185">Reference proteome</keyword>
<evidence type="ECO:0000256" key="11">
    <source>
        <dbReference type="ARBA" id="ARBA00023049"/>
    </source>
</evidence>
<evidence type="ECO:0000256" key="12">
    <source>
        <dbReference type="ARBA" id="ARBA00023136"/>
    </source>
</evidence>
<comment type="subcellular location">
    <subcellularLocation>
        <location evidence="2">Cell membrane</location>
        <topology evidence="2">Multi-pass membrane protein</topology>
    </subcellularLocation>
</comment>
<keyword evidence="5 15" id="KW-0645">Protease</keyword>
<evidence type="ECO:0000313" key="16">
    <source>
        <dbReference type="Proteomes" id="UP000676325"/>
    </source>
</evidence>
<feature type="transmembrane region" description="Helical" evidence="13">
    <location>
        <begin position="57"/>
        <end position="76"/>
    </location>
</feature>
<evidence type="ECO:0000256" key="10">
    <source>
        <dbReference type="ARBA" id="ARBA00022989"/>
    </source>
</evidence>
<dbReference type="AlphaFoldDB" id="A0A941EF33"/>
<sequence>MNFRQRVGGRGAFDTRRSGHGTGRISTVFLGVVAATATGGVVSWLSSPSSGGTEPKFAVFVFVFGLYFTVLCLHEFGHAYTAHREGDTSIAQRGYLDLNPMRYVNPVLSLLLPAFYLIIGALPLPGGAVLVNRGAIRTKRGAALVSAAGPLTNIAAAGISMALVSIFAKTQSFGTVSWIDQAQPHAYFWMGLAFFAYLQVAVAILNLIPVPGLDGYGIIEPYLRYETRRALEPVRQYGILIVLVLLLLFPPVRDGFSTLVNDILRAGQQPTEGAGQGQLLFQFWRSS</sequence>
<keyword evidence="4" id="KW-1003">Cell membrane</keyword>
<reference evidence="15" key="1">
    <citation type="submission" date="2021-04" db="EMBL/GenBank/DDBJ databases">
        <title>Genome based classification of Actinospica acidithermotolerans sp. nov., an actinobacterium isolated from an Indonesian hot spring.</title>
        <authorList>
            <person name="Kusuma A.B."/>
            <person name="Putra K.E."/>
            <person name="Nafisah S."/>
            <person name="Loh J."/>
            <person name="Nouioui I."/>
            <person name="Goodfellow M."/>
        </authorList>
    </citation>
    <scope>NUCLEOTIDE SEQUENCE</scope>
    <source>
        <strain evidence="15">MGRD01-02</strain>
    </source>
</reference>
<evidence type="ECO:0000256" key="3">
    <source>
        <dbReference type="ARBA" id="ARBA00007931"/>
    </source>
</evidence>
<keyword evidence="8" id="KW-0378">Hydrolase</keyword>
<feature type="domain" description="Peptidase M50" evidence="14">
    <location>
        <begin position="119"/>
        <end position="248"/>
    </location>
</feature>
<dbReference type="GO" id="GO:0008237">
    <property type="term" value="F:metallopeptidase activity"/>
    <property type="evidence" value="ECO:0007669"/>
    <property type="project" value="UniProtKB-KW"/>
</dbReference>
<proteinExistence type="inferred from homology"/>
<keyword evidence="9" id="KW-0862">Zinc</keyword>
<organism evidence="15 16">
    <name type="scientific">Actinospica acidithermotolerans</name>
    <dbReference type="NCBI Taxonomy" id="2828514"/>
    <lineage>
        <taxon>Bacteria</taxon>
        <taxon>Bacillati</taxon>
        <taxon>Actinomycetota</taxon>
        <taxon>Actinomycetes</taxon>
        <taxon>Catenulisporales</taxon>
        <taxon>Actinospicaceae</taxon>
        <taxon>Actinospica</taxon>
    </lineage>
</organism>
<feature type="transmembrane region" description="Helical" evidence="13">
    <location>
        <begin position="107"/>
        <end position="131"/>
    </location>
</feature>
<evidence type="ECO:0000256" key="5">
    <source>
        <dbReference type="ARBA" id="ARBA00022670"/>
    </source>
</evidence>
<dbReference type="GO" id="GO:0005886">
    <property type="term" value="C:plasma membrane"/>
    <property type="evidence" value="ECO:0007669"/>
    <property type="project" value="UniProtKB-SubCell"/>
</dbReference>
<feature type="transmembrane region" description="Helical" evidence="13">
    <location>
        <begin position="187"/>
        <end position="213"/>
    </location>
</feature>
<evidence type="ECO:0000256" key="7">
    <source>
        <dbReference type="ARBA" id="ARBA00022723"/>
    </source>
</evidence>
<evidence type="ECO:0000259" key="14">
    <source>
        <dbReference type="Pfam" id="PF02163"/>
    </source>
</evidence>
<gene>
    <name evidence="15" type="ORF">KDK95_23920</name>
</gene>
<dbReference type="CDD" id="cd06158">
    <property type="entry name" value="S2P-M50_like_1"/>
    <property type="match status" value="1"/>
</dbReference>
<keyword evidence="10 13" id="KW-1133">Transmembrane helix</keyword>
<keyword evidence="6 13" id="KW-0812">Transmembrane</keyword>
<comment type="cofactor">
    <cofactor evidence="1">
        <name>Zn(2+)</name>
        <dbReference type="ChEBI" id="CHEBI:29105"/>
    </cofactor>
</comment>
<protein>
    <submittedName>
        <fullName evidence="15">Site-2 protease family protein</fullName>
    </submittedName>
</protein>
<evidence type="ECO:0000256" key="13">
    <source>
        <dbReference type="SAM" id="Phobius"/>
    </source>
</evidence>
<dbReference type="Pfam" id="PF02163">
    <property type="entry name" value="Peptidase_M50"/>
    <property type="match status" value="1"/>
</dbReference>
<dbReference type="RefSeq" id="WP_212520509.1">
    <property type="nucleotide sequence ID" value="NZ_JAGSOH010000083.1"/>
</dbReference>
<evidence type="ECO:0000256" key="2">
    <source>
        <dbReference type="ARBA" id="ARBA00004651"/>
    </source>
</evidence>
<evidence type="ECO:0000256" key="1">
    <source>
        <dbReference type="ARBA" id="ARBA00001947"/>
    </source>
</evidence>
<dbReference type="InterPro" id="IPR044537">
    <property type="entry name" value="Rip2-like"/>
</dbReference>
<feature type="transmembrane region" description="Helical" evidence="13">
    <location>
        <begin position="25"/>
        <end position="45"/>
    </location>
</feature>
<keyword evidence="7" id="KW-0479">Metal-binding</keyword>
<keyword evidence="11" id="KW-0482">Metalloprotease</keyword>
<comment type="caution">
    <text evidence="15">The sequence shown here is derived from an EMBL/GenBank/DDBJ whole genome shotgun (WGS) entry which is preliminary data.</text>
</comment>
<evidence type="ECO:0000313" key="15">
    <source>
        <dbReference type="EMBL" id="MBR7829375.1"/>
    </source>
</evidence>
<evidence type="ECO:0000256" key="9">
    <source>
        <dbReference type="ARBA" id="ARBA00022833"/>
    </source>
</evidence>
<dbReference type="EMBL" id="JAGSOH010000083">
    <property type="protein sequence ID" value="MBR7829375.1"/>
    <property type="molecule type" value="Genomic_DNA"/>
</dbReference>
<evidence type="ECO:0000256" key="6">
    <source>
        <dbReference type="ARBA" id="ARBA00022692"/>
    </source>
</evidence>
<feature type="transmembrane region" description="Helical" evidence="13">
    <location>
        <begin position="143"/>
        <end position="167"/>
    </location>
</feature>
<evidence type="ECO:0000256" key="4">
    <source>
        <dbReference type="ARBA" id="ARBA00022475"/>
    </source>
</evidence>
<dbReference type="InterPro" id="IPR008915">
    <property type="entry name" value="Peptidase_M50"/>
</dbReference>
<accession>A0A941EF33</accession>